<keyword evidence="3" id="KW-1185">Reference proteome</keyword>
<feature type="transmembrane region" description="Helical" evidence="1">
    <location>
        <begin position="244"/>
        <end position="263"/>
    </location>
</feature>
<feature type="transmembrane region" description="Helical" evidence="1">
    <location>
        <begin position="93"/>
        <end position="113"/>
    </location>
</feature>
<feature type="transmembrane region" description="Helical" evidence="1">
    <location>
        <begin position="312"/>
        <end position="335"/>
    </location>
</feature>
<dbReference type="AlphaFoldDB" id="Q9HIU3"/>
<feature type="transmembrane region" description="Helical" evidence="1">
    <location>
        <begin position="283"/>
        <end position="306"/>
    </location>
</feature>
<organism evidence="2 3">
    <name type="scientific">Thermoplasma acidophilum (strain ATCC 25905 / DSM 1728 / JCM 9062 / NBRC 15155 / AMRC-C165)</name>
    <dbReference type="NCBI Taxonomy" id="273075"/>
    <lineage>
        <taxon>Archaea</taxon>
        <taxon>Methanobacteriati</taxon>
        <taxon>Thermoplasmatota</taxon>
        <taxon>Thermoplasmata</taxon>
        <taxon>Thermoplasmatales</taxon>
        <taxon>Thermoplasmataceae</taxon>
        <taxon>Thermoplasma</taxon>
    </lineage>
</organism>
<feature type="transmembrane region" description="Helical" evidence="1">
    <location>
        <begin position="342"/>
        <end position="360"/>
    </location>
</feature>
<gene>
    <name evidence="2" type="ordered locus">Ta1234</name>
</gene>
<feature type="transmembrane region" description="Helical" evidence="1">
    <location>
        <begin position="133"/>
        <end position="151"/>
    </location>
</feature>
<feature type="transmembrane region" description="Helical" evidence="1">
    <location>
        <begin position="58"/>
        <end position="81"/>
    </location>
</feature>
<feature type="transmembrane region" description="Helical" evidence="1">
    <location>
        <begin position="6"/>
        <end position="25"/>
    </location>
</feature>
<proteinExistence type="predicted"/>
<evidence type="ECO:0000313" key="3">
    <source>
        <dbReference type="Proteomes" id="UP000001024"/>
    </source>
</evidence>
<keyword evidence="1" id="KW-1133">Transmembrane helix</keyword>
<evidence type="ECO:0000256" key="1">
    <source>
        <dbReference type="SAM" id="Phobius"/>
    </source>
</evidence>
<dbReference type="InParanoid" id="Q9HIU3"/>
<dbReference type="eggNOG" id="arCOG03697">
    <property type="taxonomic scope" value="Archaea"/>
</dbReference>
<dbReference type="EnsemblBacteria" id="CAC12358">
    <property type="protein sequence ID" value="CAC12358"/>
    <property type="gene ID" value="CAC12358"/>
</dbReference>
<feature type="transmembrane region" description="Helical" evidence="1">
    <location>
        <begin position="158"/>
        <end position="174"/>
    </location>
</feature>
<dbReference type="STRING" id="273075.gene:9572457"/>
<evidence type="ECO:0000313" key="2">
    <source>
        <dbReference type="EMBL" id="CAC12358.1"/>
    </source>
</evidence>
<reference evidence="2 3" key="1">
    <citation type="journal article" date="2000" name="Nature">
        <title>The genome sequence of the thermoacidophilic scavenger Thermoplasma acidophilum.</title>
        <authorList>
            <person name="Ruepp A."/>
            <person name="Graml W."/>
            <person name="Santos-Martinez M.L."/>
            <person name="Koretke K.K."/>
            <person name="Volker C."/>
            <person name="Mewes H.W."/>
            <person name="Frishman D."/>
            <person name="Stocker S."/>
            <person name="Lupas A.N."/>
            <person name="Baumeister W."/>
        </authorList>
    </citation>
    <scope>NUCLEOTIDE SEQUENCE [LARGE SCALE GENOMIC DNA]</scope>
    <source>
        <strain evidence="3">ATCC 25905 / DSM 1728 / JCM 9062 / NBRC 15155 / AMRC-C165</strain>
    </source>
</reference>
<feature type="transmembrane region" description="Helical" evidence="1">
    <location>
        <begin position="180"/>
        <end position="203"/>
    </location>
</feature>
<keyword evidence="1" id="KW-0812">Transmembrane</keyword>
<dbReference type="HOGENOM" id="CLU_736972_0_0_2"/>
<dbReference type="PaxDb" id="273075-Ta1234"/>
<keyword evidence="1" id="KW-0472">Membrane</keyword>
<feature type="transmembrane region" description="Helical" evidence="1">
    <location>
        <begin position="215"/>
        <end position="238"/>
    </location>
</feature>
<accession>Q9HIU3</accession>
<protein>
    <submittedName>
        <fullName evidence="2">Hypothetical membrane protein</fullName>
    </submittedName>
</protein>
<dbReference type="Proteomes" id="UP000001024">
    <property type="component" value="Chromosome"/>
</dbReference>
<feature type="transmembrane region" description="Helical" evidence="1">
    <location>
        <begin position="32"/>
        <end position="52"/>
    </location>
</feature>
<dbReference type="RefSeq" id="WP_010901641.1">
    <property type="nucleotide sequence ID" value="NC_002578.1"/>
</dbReference>
<sequence length="375" mass="42192">MNMLIDISTEILMSLLFFYLFYRIMVKGTNGVIEILVEAMMFSMFVGLILYFQTRITFTTASMAVDMPMAIMGGAVAWAYFTRNSSMTTSRKSAFISLLISNEVAMAYFLTIITYPNIISHGVFYTLVHSVSSYLFIASMEIEMILSLLFLEKDSIKKIVFSGVVFSGLFNPFFMPQSNFSLYGTIYFTAVMVFFMAILFEIIAVKFDTMNFGKIVMITLFFGLMGFSAAGLFASIVFGSLITLLLFDISMMAQMAFYFYFLFRNTEIRGRPGWSYNRYSMFYVLLFSFAAEWLASASIISVVNGVNGVVPFLSNFGVGVYSGIVPAILNAIFIFGSVTNSYVFLIIMGVEMASLVIVRIGRLRWKEKNGISHSP</sequence>
<name>Q9HIU3_THEAC</name>
<dbReference type="KEGG" id="tac:Ta1234"/>
<dbReference type="EMBL" id="AL445067">
    <property type="protein sequence ID" value="CAC12358.1"/>
    <property type="molecule type" value="Genomic_DNA"/>
</dbReference>